<reference evidence="2 3" key="1">
    <citation type="submission" date="2014-04" db="EMBL/GenBank/DDBJ databases">
        <title>Characterization and application of a salt tolerant electro-active bacterium.</title>
        <authorList>
            <person name="Yang L."/>
            <person name="Wei S."/>
            <person name="Tay Q.X.M."/>
        </authorList>
    </citation>
    <scope>NUCLEOTIDE SEQUENCE [LARGE SCALE GENOMIC DNA]</scope>
    <source>
        <strain evidence="2 3">LY1</strain>
    </source>
</reference>
<evidence type="ECO:0008006" key="4">
    <source>
        <dbReference type="Google" id="ProtNLM"/>
    </source>
</evidence>
<dbReference type="Proteomes" id="UP000027821">
    <property type="component" value="Unassembled WGS sequence"/>
</dbReference>
<feature type="signal peptide" evidence="1">
    <location>
        <begin position="1"/>
        <end position="19"/>
    </location>
</feature>
<protein>
    <recommendedName>
        <fullName evidence="4">Beta-lactamase-inhibitor-like PepSY-like domain-containing protein</fullName>
    </recommendedName>
</protein>
<comment type="caution">
    <text evidence="2">The sequence shown here is derived from an EMBL/GenBank/DDBJ whole genome shotgun (WGS) entry which is preliminary data.</text>
</comment>
<keyword evidence="1" id="KW-0732">Signal</keyword>
<name>A0A074KZW3_9BACT</name>
<dbReference type="eggNOG" id="ENOG5033JU6">
    <property type="taxonomic scope" value="Bacteria"/>
</dbReference>
<dbReference type="OrthoDB" id="826125at2"/>
<evidence type="ECO:0000256" key="1">
    <source>
        <dbReference type="SAM" id="SignalP"/>
    </source>
</evidence>
<proteinExistence type="predicted"/>
<evidence type="ECO:0000313" key="3">
    <source>
        <dbReference type="Proteomes" id="UP000027821"/>
    </source>
</evidence>
<dbReference type="EMBL" id="JMIH01000015">
    <property type="protein sequence ID" value="KEO74474.1"/>
    <property type="molecule type" value="Genomic_DNA"/>
</dbReference>
<organism evidence="2 3">
    <name type="scientific">Anditalea andensis</name>
    <dbReference type="NCBI Taxonomy" id="1048983"/>
    <lineage>
        <taxon>Bacteria</taxon>
        <taxon>Pseudomonadati</taxon>
        <taxon>Bacteroidota</taxon>
        <taxon>Cytophagia</taxon>
        <taxon>Cytophagales</taxon>
        <taxon>Cytophagaceae</taxon>
        <taxon>Anditalea</taxon>
    </lineage>
</organism>
<dbReference type="RefSeq" id="WP_035072471.1">
    <property type="nucleotide sequence ID" value="NZ_JMIH01000015.1"/>
</dbReference>
<sequence length="105" mass="11634">MKKSIIIIAISLLAITVKAQIISPTPTIIEQTSQDRVKINPADLPQAVKTTISEKAETKDLQMTEAYQITNEEGEIHYEVFFDNAGEILNKKYNAAGEAVKEDLT</sequence>
<dbReference type="AlphaFoldDB" id="A0A074KZW3"/>
<gene>
    <name evidence="2" type="ORF">EL17_06975</name>
</gene>
<dbReference type="SUPFAM" id="SSF160574">
    <property type="entry name" value="BT0923-like"/>
    <property type="match status" value="1"/>
</dbReference>
<accession>A0A074KZW3</accession>
<keyword evidence="3" id="KW-1185">Reference proteome</keyword>
<dbReference type="STRING" id="1048983.EL17_06975"/>
<feature type="chain" id="PRO_5001697197" description="Beta-lactamase-inhibitor-like PepSY-like domain-containing protein" evidence="1">
    <location>
        <begin position="20"/>
        <end position="105"/>
    </location>
</feature>
<evidence type="ECO:0000313" key="2">
    <source>
        <dbReference type="EMBL" id="KEO74474.1"/>
    </source>
</evidence>